<dbReference type="Gene3D" id="3.20.20.190">
    <property type="entry name" value="Phosphatidylinositol (PI) phosphodiesterase"/>
    <property type="match status" value="1"/>
</dbReference>
<dbReference type="AlphaFoldDB" id="A0A9D1RCF5"/>
<name>A0A9D1RCF5_9FIRM</name>
<dbReference type="Pfam" id="PF03009">
    <property type="entry name" value="GDPD"/>
    <property type="match status" value="1"/>
</dbReference>
<organism evidence="3 4">
    <name type="scientific">Candidatus Eubacterium faecipullorum</name>
    <dbReference type="NCBI Taxonomy" id="2838571"/>
    <lineage>
        <taxon>Bacteria</taxon>
        <taxon>Bacillati</taxon>
        <taxon>Bacillota</taxon>
        <taxon>Clostridia</taxon>
        <taxon>Eubacteriales</taxon>
        <taxon>Eubacteriaceae</taxon>
        <taxon>Eubacterium</taxon>
    </lineage>
</organism>
<sequence length="168" mass="18552">MNKTKKLPRAVKALIAVVCVIAVVAATEIIAAGYRSDPASVESFNTSNPYIAADGNTQISAHRSGGGIMPEETMMAFKNCAQNDDFSVDWFEFDLHITKDDVLVLLHDDTLDRTSDSETVFGEEDVRPEDKTYEELRQLNMGADFENESGEKPYAQLSGDEVPDDLKQ</sequence>
<protein>
    <recommendedName>
        <fullName evidence="2">GP-PDE domain-containing protein</fullName>
    </recommendedName>
</protein>
<dbReference type="GO" id="GO:0006629">
    <property type="term" value="P:lipid metabolic process"/>
    <property type="evidence" value="ECO:0007669"/>
    <property type="project" value="InterPro"/>
</dbReference>
<dbReference type="InterPro" id="IPR030395">
    <property type="entry name" value="GP_PDE_dom"/>
</dbReference>
<evidence type="ECO:0000259" key="2">
    <source>
        <dbReference type="PROSITE" id="PS51704"/>
    </source>
</evidence>
<dbReference type="PANTHER" id="PTHR46211:SF14">
    <property type="entry name" value="GLYCEROPHOSPHODIESTER PHOSPHODIESTERASE"/>
    <property type="match status" value="1"/>
</dbReference>
<feature type="domain" description="GP-PDE" evidence="2">
    <location>
        <begin position="57"/>
        <end position="168"/>
    </location>
</feature>
<dbReference type="EMBL" id="DXGE01000010">
    <property type="protein sequence ID" value="HIW85279.1"/>
    <property type="molecule type" value="Genomic_DNA"/>
</dbReference>
<evidence type="ECO:0000256" key="1">
    <source>
        <dbReference type="SAM" id="MobiDB-lite"/>
    </source>
</evidence>
<feature type="region of interest" description="Disordered" evidence="1">
    <location>
        <begin position="140"/>
        <end position="168"/>
    </location>
</feature>
<dbReference type="InterPro" id="IPR017946">
    <property type="entry name" value="PLC-like_Pdiesterase_TIM-brl"/>
</dbReference>
<evidence type="ECO:0000313" key="4">
    <source>
        <dbReference type="Proteomes" id="UP000824205"/>
    </source>
</evidence>
<accession>A0A9D1RCF5</accession>
<comment type="caution">
    <text evidence="3">The sequence shown here is derived from an EMBL/GenBank/DDBJ whole genome shotgun (WGS) entry which is preliminary data.</text>
</comment>
<dbReference type="GO" id="GO:0008081">
    <property type="term" value="F:phosphoric diester hydrolase activity"/>
    <property type="evidence" value="ECO:0007669"/>
    <property type="project" value="InterPro"/>
</dbReference>
<dbReference type="Proteomes" id="UP000824205">
    <property type="component" value="Unassembled WGS sequence"/>
</dbReference>
<gene>
    <name evidence="3" type="ORF">IAA48_02165</name>
</gene>
<proteinExistence type="predicted"/>
<evidence type="ECO:0000313" key="3">
    <source>
        <dbReference type="EMBL" id="HIW85279.1"/>
    </source>
</evidence>
<dbReference type="PANTHER" id="PTHR46211">
    <property type="entry name" value="GLYCEROPHOSPHORYL DIESTER PHOSPHODIESTERASE"/>
    <property type="match status" value="1"/>
</dbReference>
<dbReference type="SUPFAM" id="SSF51695">
    <property type="entry name" value="PLC-like phosphodiesterases"/>
    <property type="match status" value="1"/>
</dbReference>
<reference evidence="3" key="2">
    <citation type="submission" date="2021-04" db="EMBL/GenBank/DDBJ databases">
        <authorList>
            <person name="Gilroy R."/>
        </authorList>
    </citation>
    <scope>NUCLEOTIDE SEQUENCE</scope>
    <source>
        <strain evidence="3">421</strain>
    </source>
</reference>
<dbReference type="PROSITE" id="PS51704">
    <property type="entry name" value="GP_PDE"/>
    <property type="match status" value="1"/>
</dbReference>
<reference evidence="3" key="1">
    <citation type="journal article" date="2021" name="PeerJ">
        <title>Extensive microbial diversity within the chicken gut microbiome revealed by metagenomics and culture.</title>
        <authorList>
            <person name="Gilroy R."/>
            <person name="Ravi A."/>
            <person name="Getino M."/>
            <person name="Pursley I."/>
            <person name="Horton D.L."/>
            <person name="Alikhan N.F."/>
            <person name="Baker D."/>
            <person name="Gharbi K."/>
            <person name="Hall N."/>
            <person name="Watson M."/>
            <person name="Adriaenssens E.M."/>
            <person name="Foster-Nyarko E."/>
            <person name="Jarju S."/>
            <person name="Secka A."/>
            <person name="Antonio M."/>
            <person name="Oren A."/>
            <person name="Chaudhuri R.R."/>
            <person name="La Ragione R."/>
            <person name="Hildebrand F."/>
            <person name="Pallen M.J."/>
        </authorList>
    </citation>
    <scope>NUCLEOTIDE SEQUENCE</scope>
    <source>
        <strain evidence="3">421</strain>
    </source>
</reference>